<dbReference type="InterPro" id="IPR001279">
    <property type="entry name" value="Metallo-B-lactamas"/>
</dbReference>
<protein>
    <recommendedName>
        <fullName evidence="1">Metallo-beta-lactamase domain-containing protein</fullName>
    </recommendedName>
</protein>
<evidence type="ECO:0000313" key="3">
    <source>
        <dbReference type="Proteomes" id="UP001251085"/>
    </source>
</evidence>
<reference evidence="3" key="1">
    <citation type="submission" date="2023-07" db="EMBL/GenBank/DDBJ databases">
        <title>Characterization of two Paracoccaceae strains isolated from Phycosphere and proposal of Xinfangfangia lacusdiani sp. nov.</title>
        <authorList>
            <person name="Deng Y."/>
            <person name="Zhang Y.Q."/>
        </authorList>
    </citation>
    <scope>NUCLEOTIDE SEQUENCE [LARGE SCALE GENOMIC DNA]</scope>
    <source>
        <strain evidence="3">CPCC 101403</strain>
    </source>
</reference>
<name>A0ABU3EJ38_9RHOB</name>
<dbReference type="RefSeq" id="WP_311761327.1">
    <property type="nucleotide sequence ID" value="NZ_JAVRQI010000019.1"/>
</dbReference>
<dbReference type="InterPro" id="IPR036866">
    <property type="entry name" value="RibonucZ/Hydroxyglut_hydro"/>
</dbReference>
<dbReference type="Gene3D" id="3.60.15.10">
    <property type="entry name" value="Ribonuclease Z/Hydroxyacylglutathione hydrolase-like"/>
    <property type="match status" value="1"/>
</dbReference>
<comment type="caution">
    <text evidence="2">The sequence shown here is derived from an EMBL/GenBank/DDBJ whole genome shotgun (WGS) entry which is preliminary data.</text>
</comment>
<dbReference type="Proteomes" id="UP001251085">
    <property type="component" value="Unassembled WGS sequence"/>
</dbReference>
<feature type="domain" description="Metallo-beta-lactamase" evidence="1">
    <location>
        <begin position="30"/>
        <end position="231"/>
    </location>
</feature>
<keyword evidence="3" id="KW-1185">Reference proteome</keyword>
<dbReference type="Pfam" id="PF19583">
    <property type="entry name" value="ODP"/>
    <property type="match status" value="1"/>
</dbReference>
<organism evidence="2 3">
    <name type="scientific">Paracoccus broussonetiae</name>
    <dbReference type="NCBI Taxonomy" id="3075834"/>
    <lineage>
        <taxon>Bacteria</taxon>
        <taxon>Pseudomonadati</taxon>
        <taxon>Pseudomonadota</taxon>
        <taxon>Alphaproteobacteria</taxon>
        <taxon>Rhodobacterales</taxon>
        <taxon>Paracoccaceae</taxon>
        <taxon>Paracoccus</taxon>
    </lineage>
</organism>
<evidence type="ECO:0000259" key="1">
    <source>
        <dbReference type="SMART" id="SM00849"/>
    </source>
</evidence>
<dbReference type="SMART" id="SM00849">
    <property type="entry name" value="Lactamase_B"/>
    <property type="match status" value="1"/>
</dbReference>
<dbReference type="InterPro" id="IPR045761">
    <property type="entry name" value="ODP_dom"/>
</dbReference>
<dbReference type="SUPFAM" id="SSF56281">
    <property type="entry name" value="Metallo-hydrolase/oxidoreductase"/>
    <property type="match status" value="1"/>
</dbReference>
<gene>
    <name evidence="2" type="ORF">RM190_20415</name>
</gene>
<accession>A0ABU3EJ38</accession>
<dbReference type="EMBL" id="JAVRQI010000019">
    <property type="protein sequence ID" value="MDT1064239.1"/>
    <property type="molecule type" value="Genomic_DNA"/>
</dbReference>
<evidence type="ECO:0000313" key="2">
    <source>
        <dbReference type="EMBL" id="MDT1064239.1"/>
    </source>
</evidence>
<proteinExistence type="predicted"/>
<sequence>MSSLPREIAPGVFWIGDCQIQRVRGKVYHGYNAAFIVCGEDASCLIETGAPKDYPVLSRHIDAVLGDGRRPPLKHLFLTHQETPHAGSLGRLLDRFPEMVLHGDVSDYHLAFPEHAGRLHHMTVGEEIDLGGRRLVTLDSVIRDLRSTLWLFDPAHKVLFPGDGLAYSHFHTEGHCGLMAEECENLDLKDVSAVYAERALFWTKFVDMNIYIREFQRMVDRLGVRVIAPTHGLPVGDIPRTLPAVMEGLLFGAEAKMTAHGDLLQVSAAGQGSS</sequence>